<keyword evidence="2" id="KW-0812">Transmembrane</keyword>
<dbReference type="EMBL" id="CP163432">
    <property type="protein sequence ID" value="XDQ12874.1"/>
    <property type="molecule type" value="Genomic_DNA"/>
</dbReference>
<sequence length="333" mass="35710">MSMSDGRKPYRGDGQGAYEGEGDGRRAYGRDGAGRRGGGSGSTGAGDRGRRDAAAGLPEELRALGRSLDTPGAADGAETMVERVLGQILAERVPVPVAEPPGATERLRALRRWTRVRWRSLTAALCGLLAVLVLTPPVRAAVFDWFDFAGVEVRYDPSAVPTPGAEVPGCGRSVSLAEAERRAGFEPPVPEELGMPDAVAVTGEPQGRIVVSLCWREDGRTIRLDERRASLDAGFAKTVRESPEWISLGTDTSTSGTTDPALWFARPHLLNFWLVDASGRRYAQEERTAGPTLLWTHKAGGEIVTLRLEGVASKDRAVEIARSLERPAEVSSN</sequence>
<gene>
    <name evidence="3" type="ORF">AB5J55_26225</name>
</gene>
<evidence type="ECO:0000256" key="1">
    <source>
        <dbReference type="SAM" id="MobiDB-lite"/>
    </source>
</evidence>
<keyword evidence="2" id="KW-1133">Transmembrane helix</keyword>
<protein>
    <recommendedName>
        <fullName evidence="4">DUF4367 domain-containing protein</fullName>
    </recommendedName>
</protein>
<proteinExistence type="predicted"/>
<feature type="compositionally biased region" description="Basic and acidic residues" evidence="1">
    <location>
        <begin position="22"/>
        <end position="34"/>
    </location>
</feature>
<evidence type="ECO:0008006" key="4">
    <source>
        <dbReference type="Google" id="ProtNLM"/>
    </source>
</evidence>
<feature type="transmembrane region" description="Helical" evidence="2">
    <location>
        <begin position="116"/>
        <end position="134"/>
    </location>
</feature>
<evidence type="ECO:0000256" key="2">
    <source>
        <dbReference type="SAM" id="Phobius"/>
    </source>
</evidence>
<feature type="compositionally biased region" description="Basic and acidic residues" evidence="1">
    <location>
        <begin position="1"/>
        <end position="11"/>
    </location>
</feature>
<accession>A0AB39N6N6</accession>
<dbReference type="RefSeq" id="WP_369272984.1">
    <property type="nucleotide sequence ID" value="NZ_CP163432.1"/>
</dbReference>
<evidence type="ECO:0000313" key="3">
    <source>
        <dbReference type="EMBL" id="XDQ12874.1"/>
    </source>
</evidence>
<reference evidence="3" key="1">
    <citation type="submission" date="2024-07" db="EMBL/GenBank/DDBJ databases">
        <authorList>
            <person name="Yu S.T."/>
        </authorList>
    </citation>
    <scope>NUCLEOTIDE SEQUENCE</scope>
    <source>
        <strain evidence="3">R11</strain>
    </source>
</reference>
<organism evidence="3">
    <name type="scientific">Streptomyces sp. R11</name>
    <dbReference type="NCBI Taxonomy" id="3238625"/>
    <lineage>
        <taxon>Bacteria</taxon>
        <taxon>Bacillati</taxon>
        <taxon>Actinomycetota</taxon>
        <taxon>Actinomycetes</taxon>
        <taxon>Kitasatosporales</taxon>
        <taxon>Streptomycetaceae</taxon>
        <taxon>Streptomyces</taxon>
    </lineage>
</organism>
<dbReference type="AlphaFoldDB" id="A0AB39N6N6"/>
<feature type="region of interest" description="Disordered" evidence="1">
    <location>
        <begin position="1"/>
        <end position="52"/>
    </location>
</feature>
<name>A0AB39N6N6_9ACTN</name>
<keyword evidence="2" id="KW-0472">Membrane</keyword>
<feature type="compositionally biased region" description="Gly residues" evidence="1">
    <location>
        <begin position="35"/>
        <end position="46"/>
    </location>
</feature>